<dbReference type="SUPFAM" id="SSF55961">
    <property type="entry name" value="Bet v1-like"/>
    <property type="match status" value="1"/>
</dbReference>
<evidence type="ECO:0000313" key="2">
    <source>
        <dbReference type="Proteomes" id="UP000249522"/>
    </source>
</evidence>
<dbReference type="Pfam" id="PF10604">
    <property type="entry name" value="Polyketide_cyc2"/>
    <property type="match status" value="1"/>
</dbReference>
<sequence>MQTGGEAAVSTYKFEHNWLIGREVDEIWGFISDFHYDGWWPGVCFNTVRKPEENGVGAEYDSEFKTKLPYKLRFRVKVVSSSPPHSLVMRVTGQLEGQAVWTLIALGDRTHVRCRWEVRTAVKWMSALGPLLKPLFVWNHNRVVAEGVEGLSRRLGTRVYPCSDRCLWNAPAPAASFRHN</sequence>
<dbReference type="EMBL" id="QKRB01000044">
    <property type="protein sequence ID" value="PZD95364.1"/>
    <property type="molecule type" value="Genomic_DNA"/>
</dbReference>
<evidence type="ECO:0000313" key="1">
    <source>
        <dbReference type="EMBL" id="PZD95364.1"/>
    </source>
</evidence>
<dbReference type="InterPro" id="IPR023393">
    <property type="entry name" value="START-like_dom_sf"/>
</dbReference>
<evidence type="ECO:0008006" key="3">
    <source>
        <dbReference type="Google" id="ProtNLM"/>
    </source>
</evidence>
<comment type="caution">
    <text evidence="1">The sequence shown here is derived from an EMBL/GenBank/DDBJ whole genome shotgun (WGS) entry which is preliminary data.</text>
</comment>
<dbReference type="Gene3D" id="3.30.530.20">
    <property type="match status" value="1"/>
</dbReference>
<proteinExistence type="predicted"/>
<protein>
    <recommendedName>
        <fullName evidence="3">Polyketide cyclase</fullName>
    </recommendedName>
</protein>
<name>A0A2W1LLH9_9BACL</name>
<dbReference type="Proteomes" id="UP000249522">
    <property type="component" value="Unassembled WGS sequence"/>
</dbReference>
<gene>
    <name evidence="1" type="ORF">DNH61_12540</name>
</gene>
<dbReference type="OrthoDB" id="5402478at2"/>
<organism evidence="1 2">
    <name type="scientific">Paenibacillus sambharensis</name>
    <dbReference type="NCBI Taxonomy" id="1803190"/>
    <lineage>
        <taxon>Bacteria</taxon>
        <taxon>Bacillati</taxon>
        <taxon>Bacillota</taxon>
        <taxon>Bacilli</taxon>
        <taxon>Bacillales</taxon>
        <taxon>Paenibacillaceae</taxon>
        <taxon>Paenibacillus</taxon>
    </lineage>
</organism>
<dbReference type="InterPro" id="IPR019587">
    <property type="entry name" value="Polyketide_cyclase/dehydratase"/>
</dbReference>
<keyword evidence="2" id="KW-1185">Reference proteome</keyword>
<reference evidence="1 2" key="1">
    <citation type="submission" date="2018-06" db="EMBL/GenBank/DDBJ databases">
        <title>Paenibacillus imtechensis sp. nov.</title>
        <authorList>
            <person name="Pinnaka A.K."/>
            <person name="Singh H."/>
            <person name="Kaur M."/>
        </authorList>
    </citation>
    <scope>NUCLEOTIDE SEQUENCE [LARGE SCALE GENOMIC DNA]</scope>
    <source>
        <strain evidence="1 2">SMB1</strain>
    </source>
</reference>
<dbReference type="AlphaFoldDB" id="A0A2W1LLH9"/>
<accession>A0A2W1LLH9</accession>